<sequence>MVQVQSRGSELTIALWGDNSDRLANISNQEEDMMLIITSLYLKMIGKEYKLCLTSATKLYLNLEHFGHVDQMRNRYQIRNTRVQIEQAVTDEPSSMKELMNQDRVSISELISLGKETHNQIGRHRTIGQGEEVLIKNATPYDDMLYQCEVTERDIHANLDNTSIHCGSQNIHANSLTTFAKGLSLQIVPVPSFKGSLKVMLLHGNLDIWVYELKNLPNMDMFHKTLTNMFAKRLGNVTNKIEGHVSKKRILLLRTVILWDPKLLESWQGGKLTLYQDAHVPNGCLPVLKLEGGVPYEYGKCWYDIFNAISQARRLIYITGWTVYHKV</sequence>
<accession>A0A835H2U6</accession>
<dbReference type="AlphaFoldDB" id="A0A835H2U6"/>
<dbReference type="PANTHER" id="PTHR18896">
    <property type="entry name" value="PHOSPHOLIPASE D"/>
    <property type="match status" value="1"/>
</dbReference>
<keyword evidence="4" id="KW-1185">Reference proteome</keyword>
<evidence type="ECO:0000313" key="3">
    <source>
        <dbReference type="EMBL" id="KAF9590553.1"/>
    </source>
</evidence>
<dbReference type="EMBL" id="JADFTS010000009">
    <property type="protein sequence ID" value="KAF9590553.1"/>
    <property type="molecule type" value="Genomic_DNA"/>
</dbReference>
<organism evidence="3 4">
    <name type="scientific">Coptis chinensis</name>
    <dbReference type="NCBI Taxonomy" id="261450"/>
    <lineage>
        <taxon>Eukaryota</taxon>
        <taxon>Viridiplantae</taxon>
        <taxon>Streptophyta</taxon>
        <taxon>Embryophyta</taxon>
        <taxon>Tracheophyta</taxon>
        <taxon>Spermatophyta</taxon>
        <taxon>Magnoliopsida</taxon>
        <taxon>Ranunculales</taxon>
        <taxon>Ranunculaceae</taxon>
        <taxon>Coptidoideae</taxon>
        <taxon>Coptis</taxon>
    </lineage>
</organism>
<keyword evidence="1" id="KW-0677">Repeat</keyword>
<protein>
    <submittedName>
        <fullName evidence="3">Uncharacterized protein</fullName>
    </submittedName>
</protein>
<name>A0A835H2U6_9MAGN</name>
<dbReference type="Proteomes" id="UP000631114">
    <property type="component" value="Unassembled WGS sequence"/>
</dbReference>
<proteinExistence type="predicted"/>
<evidence type="ECO:0000313" key="4">
    <source>
        <dbReference type="Proteomes" id="UP000631114"/>
    </source>
</evidence>
<dbReference type="GO" id="GO:0005886">
    <property type="term" value="C:plasma membrane"/>
    <property type="evidence" value="ECO:0007669"/>
    <property type="project" value="TreeGrafter"/>
</dbReference>
<dbReference type="InterPro" id="IPR012340">
    <property type="entry name" value="NA-bd_OB-fold"/>
</dbReference>
<gene>
    <name evidence="3" type="ORF">IFM89_035871</name>
</gene>
<dbReference type="InterPro" id="IPR015679">
    <property type="entry name" value="PLipase_D_fam"/>
</dbReference>
<dbReference type="OrthoDB" id="1744497at2759"/>
<evidence type="ECO:0000256" key="2">
    <source>
        <dbReference type="ARBA" id="ARBA00023098"/>
    </source>
</evidence>
<dbReference type="GO" id="GO:0009395">
    <property type="term" value="P:phospholipid catabolic process"/>
    <property type="evidence" value="ECO:0007669"/>
    <property type="project" value="TreeGrafter"/>
</dbReference>
<dbReference type="PANTHER" id="PTHR18896:SF65">
    <property type="entry name" value="PHOSPHOLIPASE D BETA 1"/>
    <property type="match status" value="1"/>
</dbReference>
<dbReference type="Gene3D" id="2.40.50.140">
    <property type="entry name" value="Nucleic acid-binding proteins"/>
    <property type="match status" value="1"/>
</dbReference>
<reference evidence="3 4" key="1">
    <citation type="submission" date="2020-10" db="EMBL/GenBank/DDBJ databases">
        <title>The Coptis chinensis genome and diversification of protoberbering-type alkaloids.</title>
        <authorList>
            <person name="Wang B."/>
            <person name="Shu S."/>
            <person name="Song C."/>
            <person name="Liu Y."/>
        </authorList>
    </citation>
    <scope>NUCLEOTIDE SEQUENCE [LARGE SCALE GENOMIC DNA]</scope>
    <source>
        <strain evidence="3">HL-2020</strain>
        <tissue evidence="3">Leaf</tissue>
    </source>
</reference>
<keyword evidence="2" id="KW-0443">Lipid metabolism</keyword>
<dbReference type="GO" id="GO:0004630">
    <property type="term" value="F:phospholipase D activity"/>
    <property type="evidence" value="ECO:0007669"/>
    <property type="project" value="TreeGrafter"/>
</dbReference>
<comment type="caution">
    <text evidence="3">The sequence shown here is derived from an EMBL/GenBank/DDBJ whole genome shotgun (WGS) entry which is preliminary data.</text>
</comment>
<evidence type="ECO:0000256" key="1">
    <source>
        <dbReference type="ARBA" id="ARBA00022737"/>
    </source>
</evidence>